<dbReference type="eggNOG" id="COG4974">
    <property type="taxonomic scope" value="Bacteria"/>
</dbReference>
<dbReference type="OrthoDB" id="184666at2"/>
<dbReference type="InterPro" id="IPR010998">
    <property type="entry name" value="Integrase_recombinase_N"/>
</dbReference>
<dbReference type="Gene3D" id="1.10.443.10">
    <property type="entry name" value="Intergrase catalytic core"/>
    <property type="match status" value="1"/>
</dbReference>
<dbReference type="InterPro" id="IPR002104">
    <property type="entry name" value="Integrase_catalytic"/>
</dbReference>
<evidence type="ECO:0000256" key="2">
    <source>
        <dbReference type="ARBA" id="ARBA00023125"/>
    </source>
</evidence>
<reference evidence="7 8" key="1">
    <citation type="journal article" date="2015" name="Geomicrobiol. J.">
        <title>Caldisalinibacter kiritimatiensis gen. nov., sp. nov., a moderately thermohalophilic thiosulfate-reducing bacterium from a hypersaline microbial mat.</title>
        <authorList>
            <person name="Ben Hania W."/>
            <person name="Joseph M."/>
            <person name="Fiebig A."/>
            <person name="Bunk B."/>
            <person name="Klenk H.-P."/>
            <person name="Fardeau M.-L."/>
            <person name="Spring S."/>
        </authorList>
    </citation>
    <scope>NUCLEOTIDE SEQUENCE [LARGE SCALE GENOMIC DNA]</scope>
    <source>
        <strain evidence="7 8">L21-TH-D2</strain>
    </source>
</reference>
<keyword evidence="1" id="KW-0229">DNA integration</keyword>
<dbReference type="GO" id="GO:0006310">
    <property type="term" value="P:DNA recombination"/>
    <property type="evidence" value="ECO:0007669"/>
    <property type="project" value="UniProtKB-KW"/>
</dbReference>
<evidence type="ECO:0000259" key="6">
    <source>
        <dbReference type="PROSITE" id="PS51900"/>
    </source>
</evidence>
<dbReference type="PROSITE" id="PS51900">
    <property type="entry name" value="CB"/>
    <property type="match status" value="1"/>
</dbReference>
<dbReference type="STRING" id="1304284.L21TH_0489"/>
<evidence type="ECO:0000313" key="7">
    <source>
        <dbReference type="EMBL" id="EOD01442.1"/>
    </source>
</evidence>
<dbReference type="SUPFAM" id="SSF56349">
    <property type="entry name" value="DNA breaking-rejoining enzymes"/>
    <property type="match status" value="1"/>
</dbReference>
<accession>R1AXR2</accession>
<organism evidence="7 8">
    <name type="scientific">Caldisalinibacter kiritimatiensis</name>
    <dbReference type="NCBI Taxonomy" id="1304284"/>
    <lineage>
        <taxon>Bacteria</taxon>
        <taxon>Bacillati</taxon>
        <taxon>Bacillota</taxon>
        <taxon>Tissierellia</taxon>
        <taxon>Tissierellales</taxon>
        <taxon>Thermohalobacteraceae</taxon>
        <taxon>Caldisalinibacter</taxon>
    </lineage>
</organism>
<evidence type="ECO:0000256" key="1">
    <source>
        <dbReference type="ARBA" id="ARBA00022908"/>
    </source>
</evidence>
<name>R1AXR2_9FIRM</name>
<dbReference type="EMBL" id="ARZA01000058">
    <property type="protein sequence ID" value="EOD01442.1"/>
    <property type="molecule type" value="Genomic_DNA"/>
</dbReference>
<feature type="domain" description="Tyr recombinase" evidence="5">
    <location>
        <begin position="106"/>
        <end position="288"/>
    </location>
</feature>
<dbReference type="PROSITE" id="PS51898">
    <property type="entry name" value="TYR_RECOMBINASE"/>
    <property type="match status" value="1"/>
</dbReference>
<evidence type="ECO:0000313" key="8">
    <source>
        <dbReference type="Proteomes" id="UP000013378"/>
    </source>
</evidence>
<dbReference type="Pfam" id="PF00589">
    <property type="entry name" value="Phage_integrase"/>
    <property type="match status" value="1"/>
</dbReference>
<dbReference type="PANTHER" id="PTHR30349">
    <property type="entry name" value="PHAGE INTEGRASE-RELATED"/>
    <property type="match status" value="1"/>
</dbReference>
<proteinExistence type="predicted"/>
<dbReference type="PANTHER" id="PTHR30349:SF81">
    <property type="entry name" value="TYROSINE RECOMBINASE XERC"/>
    <property type="match status" value="1"/>
</dbReference>
<comment type="caution">
    <text evidence="7">The sequence shown here is derived from an EMBL/GenBank/DDBJ whole genome shotgun (WGS) entry which is preliminary data.</text>
</comment>
<dbReference type="AlphaFoldDB" id="R1AXR2"/>
<evidence type="ECO:0000256" key="3">
    <source>
        <dbReference type="ARBA" id="ARBA00023172"/>
    </source>
</evidence>
<dbReference type="Pfam" id="PF02899">
    <property type="entry name" value="Phage_int_SAM_1"/>
    <property type="match status" value="1"/>
</dbReference>
<dbReference type="GO" id="GO:0015074">
    <property type="term" value="P:DNA integration"/>
    <property type="evidence" value="ECO:0007669"/>
    <property type="project" value="UniProtKB-KW"/>
</dbReference>
<sequence length="294" mass="34457">MEVLKGFEKYLQEKDISRKTKKDYITDIKLFIGFINKANEGFKPEYVTELMTIGYKKYMIHEKVYKASTINRKITSLEWFCKYLIQGGYIKENPAEGLETIPQQQIAPKSLKRVEVIRLFNLVFAVNNKRDICIFSILYNTGIRNGELAKLKLKNIEINERSGVIHIENSKRYKSRTISLNKDVRKAISEYLKTRPKIARSQKEYLEEPLLVGERCYMTTSGIYRVVRKYGDMININLTPHTLRHTFIRNLLDQRTDHVTISEITGDSLEMLKIYGKPHREHIERAVESIEITN</sequence>
<dbReference type="GO" id="GO:0003677">
    <property type="term" value="F:DNA binding"/>
    <property type="evidence" value="ECO:0007669"/>
    <property type="project" value="UniProtKB-UniRule"/>
</dbReference>
<keyword evidence="8" id="KW-1185">Reference proteome</keyword>
<evidence type="ECO:0000256" key="4">
    <source>
        <dbReference type="PROSITE-ProRule" id="PRU01248"/>
    </source>
</evidence>
<dbReference type="InterPro" id="IPR044068">
    <property type="entry name" value="CB"/>
</dbReference>
<dbReference type="Gene3D" id="1.10.150.130">
    <property type="match status" value="1"/>
</dbReference>
<dbReference type="RefSeq" id="WP_006308204.1">
    <property type="nucleotide sequence ID" value="NZ_ARZA01000058.1"/>
</dbReference>
<keyword evidence="3" id="KW-0233">DNA recombination</keyword>
<protein>
    <submittedName>
        <fullName evidence="7">Site-specific recombinase XerD</fullName>
    </submittedName>
</protein>
<dbReference type="Proteomes" id="UP000013378">
    <property type="component" value="Unassembled WGS sequence"/>
</dbReference>
<dbReference type="CDD" id="cd00397">
    <property type="entry name" value="DNA_BRE_C"/>
    <property type="match status" value="1"/>
</dbReference>
<dbReference type="InterPro" id="IPR004107">
    <property type="entry name" value="Integrase_SAM-like_N"/>
</dbReference>
<dbReference type="InterPro" id="IPR050090">
    <property type="entry name" value="Tyrosine_recombinase_XerCD"/>
</dbReference>
<feature type="domain" description="Core-binding (CB)" evidence="6">
    <location>
        <begin position="1"/>
        <end position="85"/>
    </location>
</feature>
<keyword evidence="2 4" id="KW-0238">DNA-binding</keyword>
<dbReference type="InterPro" id="IPR011010">
    <property type="entry name" value="DNA_brk_join_enz"/>
</dbReference>
<evidence type="ECO:0000259" key="5">
    <source>
        <dbReference type="PROSITE" id="PS51898"/>
    </source>
</evidence>
<dbReference type="InterPro" id="IPR013762">
    <property type="entry name" value="Integrase-like_cat_sf"/>
</dbReference>
<gene>
    <name evidence="7" type="ORF">L21TH_0489</name>
</gene>